<dbReference type="Pfam" id="PF00657">
    <property type="entry name" value="Lipase_GDSL"/>
    <property type="match status" value="1"/>
</dbReference>
<organism evidence="2 3">
    <name type="scientific">Verminephrobacter eiseniae (strain EF01-2)</name>
    <dbReference type="NCBI Taxonomy" id="391735"/>
    <lineage>
        <taxon>Bacteria</taxon>
        <taxon>Pseudomonadati</taxon>
        <taxon>Pseudomonadota</taxon>
        <taxon>Betaproteobacteria</taxon>
        <taxon>Burkholderiales</taxon>
        <taxon>Comamonadaceae</taxon>
        <taxon>Verminephrobacter</taxon>
    </lineage>
</organism>
<keyword evidence="3" id="KW-1185">Reference proteome</keyword>
<accession>A1WPW4</accession>
<dbReference type="SUPFAM" id="SSF52266">
    <property type="entry name" value="SGNH hydrolase"/>
    <property type="match status" value="1"/>
</dbReference>
<dbReference type="eggNOG" id="COG3240">
    <property type="taxonomic scope" value="Bacteria"/>
</dbReference>
<gene>
    <name evidence="2" type="ordered locus">Veis_3964</name>
</gene>
<sequence length="366" mass="38189">MEGIAMRTFIPVAAVVGVALLTASCGGVVNGAGDPRMPVRGITVFGDSSSDVGTYADATGDPRNPGKFTVNPGKLWVENIAEHYGLALTPYRALSLDKDASSGAGTEPGRARILGGNGYAEGGARVLQRPMQSGVGNNAIVLSVTEQLDAHLSKNGKFAPNHLVIITGGGNDSYAQFAALCWQLDNNGDGGKTTMAGAVAAMDKAASDQVANIRRIKDAGAGVILVSLASDWSVNPFAKKYLSAAYTGCKQAVSAAQITAWTEQFNQRIRDGLRGVAGVVFFTTHEVYRAASANPQGHGLVNVTDAACNNTRPTNSAAFCTRATLVAPDADQTYMWSDSFHGTPGMHKLLSDKALAMLDVVARRAQ</sequence>
<reference evidence="3" key="1">
    <citation type="submission" date="2006-12" db="EMBL/GenBank/DDBJ databases">
        <title>Complete sequence of chromosome 1 of Verminephrobacter eiseniae EF01-2.</title>
        <authorList>
            <person name="Copeland A."/>
            <person name="Lucas S."/>
            <person name="Lapidus A."/>
            <person name="Barry K."/>
            <person name="Detter J.C."/>
            <person name="Glavina del Rio T."/>
            <person name="Dalin E."/>
            <person name="Tice H."/>
            <person name="Pitluck S."/>
            <person name="Chertkov O."/>
            <person name="Brettin T."/>
            <person name="Bruce D."/>
            <person name="Han C."/>
            <person name="Tapia R."/>
            <person name="Gilna P."/>
            <person name="Schmutz J."/>
            <person name="Larimer F."/>
            <person name="Land M."/>
            <person name="Hauser L."/>
            <person name="Kyrpides N."/>
            <person name="Kim E."/>
            <person name="Stahl D."/>
            <person name="Richardson P."/>
        </authorList>
    </citation>
    <scope>NUCLEOTIDE SEQUENCE [LARGE SCALE GENOMIC DNA]</scope>
    <source>
        <strain evidence="3">EF01-2</strain>
    </source>
</reference>
<dbReference type="InterPro" id="IPR001087">
    <property type="entry name" value="GDSL"/>
</dbReference>
<dbReference type="PANTHER" id="PTHR45648">
    <property type="entry name" value="GDSL LIPASE/ACYLHYDROLASE FAMILY PROTEIN (AFU_ORTHOLOGUE AFUA_4G14700)"/>
    <property type="match status" value="1"/>
</dbReference>
<name>A1WPW4_VEREI</name>
<dbReference type="EMBL" id="CP000542">
    <property type="protein sequence ID" value="ABM59671.1"/>
    <property type="molecule type" value="Genomic_DNA"/>
</dbReference>
<dbReference type="InterPro" id="IPR036514">
    <property type="entry name" value="SGNH_hydro_sf"/>
</dbReference>
<dbReference type="KEGG" id="vei:Veis_3964"/>
<proteinExistence type="predicted"/>
<evidence type="ECO:0000313" key="3">
    <source>
        <dbReference type="Proteomes" id="UP000000374"/>
    </source>
</evidence>
<evidence type="ECO:0000256" key="1">
    <source>
        <dbReference type="ARBA" id="ARBA00022801"/>
    </source>
</evidence>
<dbReference type="CDD" id="cd01847">
    <property type="entry name" value="Triacylglycerol_lipase_like"/>
    <property type="match status" value="1"/>
</dbReference>
<dbReference type="STRING" id="391735.Veis_3964"/>
<evidence type="ECO:0000313" key="2">
    <source>
        <dbReference type="EMBL" id="ABM59671.1"/>
    </source>
</evidence>
<dbReference type="AlphaFoldDB" id="A1WPW4"/>
<dbReference type="Gene3D" id="3.40.50.1110">
    <property type="entry name" value="SGNH hydrolase"/>
    <property type="match status" value="1"/>
</dbReference>
<keyword evidence="1" id="KW-0378">Hydrolase</keyword>
<protein>
    <submittedName>
        <fullName evidence="2">Lipolytic enzyme, G-D-S-L family</fullName>
    </submittedName>
</protein>
<dbReference type="HOGENOM" id="CLU_015101_3_0_4"/>
<dbReference type="PROSITE" id="PS51257">
    <property type="entry name" value="PROKAR_LIPOPROTEIN"/>
    <property type="match status" value="1"/>
</dbReference>
<dbReference type="InterPro" id="IPR051058">
    <property type="entry name" value="GDSL_Est/Lipase"/>
</dbReference>
<dbReference type="Proteomes" id="UP000000374">
    <property type="component" value="Chromosome"/>
</dbReference>
<dbReference type="GO" id="GO:0016788">
    <property type="term" value="F:hydrolase activity, acting on ester bonds"/>
    <property type="evidence" value="ECO:0007669"/>
    <property type="project" value="InterPro"/>
</dbReference>
<dbReference type="PANTHER" id="PTHR45648:SF5">
    <property type="entry name" value="OS04G0577300 PROTEIN"/>
    <property type="match status" value="1"/>
</dbReference>